<dbReference type="UniPathway" id="UPA00544"/>
<dbReference type="PANTHER" id="PTHR30605">
    <property type="entry name" value="ANHYDRO-N-ACETYLMURAMIC ACID KINASE"/>
    <property type="match status" value="1"/>
</dbReference>
<keyword evidence="4" id="KW-1185">Reference proteome</keyword>
<feature type="binding site" evidence="2">
    <location>
        <begin position="15"/>
        <end position="22"/>
    </location>
    <ligand>
        <name>ATP</name>
        <dbReference type="ChEBI" id="CHEBI:30616"/>
    </ligand>
</feature>
<proteinExistence type="inferred from homology"/>
<keyword evidence="2" id="KW-0808">Transferase</keyword>
<dbReference type="HAMAP" id="MF_01270">
    <property type="entry name" value="AnhMurNAc_kinase"/>
    <property type="match status" value="1"/>
</dbReference>
<keyword evidence="2" id="KW-0067">ATP-binding</keyword>
<dbReference type="GO" id="GO:0016773">
    <property type="term" value="F:phosphotransferase activity, alcohol group as acceptor"/>
    <property type="evidence" value="ECO:0007669"/>
    <property type="project" value="UniProtKB-UniRule"/>
</dbReference>
<evidence type="ECO:0000256" key="1">
    <source>
        <dbReference type="ARBA" id="ARBA00023277"/>
    </source>
</evidence>
<dbReference type="Pfam" id="PF03702">
    <property type="entry name" value="AnmK"/>
    <property type="match status" value="1"/>
</dbReference>
<comment type="pathway">
    <text evidence="2">Cell wall biogenesis; peptidoglycan recycling.</text>
</comment>
<dbReference type="InterPro" id="IPR005338">
    <property type="entry name" value="Anhydro_N_Ac-Mur_kinase"/>
</dbReference>
<accession>A0A1G7XVK2</accession>
<dbReference type="Proteomes" id="UP000217076">
    <property type="component" value="Unassembled WGS sequence"/>
</dbReference>
<name>A0A1G7XVK2_9PROT</name>
<evidence type="ECO:0000313" key="4">
    <source>
        <dbReference type="Proteomes" id="UP000217076"/>
    </source>
</evidence>
<keyword evidence="2 3" id="KW-0418">Kinase</keyword>
<dbReference type="NCBIfam" id="NF007141">
    <property type="entry name" value="PRK09585.1-5"/>
    <property type="match status" value="1"/>
</dbReference>
<dbReference type="EC" id="2.7.1.170" evidence="2"/>
<dbReference type="PANTHER" id="PTHR30605:SF0">
    <property type="entry name" value="ANHYDRO-N-ACETYLMURAMIC ACID KINASE"/>
    <property type="match status" value="1"/>
</dbReference>
<organism evidence="3 4">
    <name type="scientific">Roseospirillum parvum</name>
    <dbReference type="NCBI Taxonomy" id="83401"/>
    <lineage>
        <taxon>Bacteria</taxon>
        <taxon>Pseudomonadati</taxon>
        <taxon>Pseudomonadota</taxon>
        <taxon>Alphaproteobacteria</taxon>
        <taxon>Rhodospirillales</taxon>
        <taxon>Rhodospirillaceae</taxon>
        <taxon>Roseospirillum</taxon>
    </lineage>
</organism>
<comment type="catalytic activity">
    <reaction evidence="2">
        <text>1,6-anhydro-N-acetyl-beta-muramate + ATP + H2O = N-acetyl-D-muramate 6-phosphate + ADP + H(+)</text>
        <dbReference type="Rhea" id="RHEA:24952"/>
        <dbReference type="ChEBI" id="CHEBI:15377"/>
        <dbReference type="ChEBI" id="CHEBI:15378"/>
        <dbReference type="ChEBI" id="CHEBI:30616"/>
        <dbReference type="ChEBI" id="CHEBI:58690"/>
        <dbReference type="ChEBI" id="CHEBI:58722"/>
        <dbReference type="ChEBI" id="CHEBI:456216"/>
        <dbReference type="EC" id="2.7.1.170"/>
    </reaction>
</comment>
<keyword evidence="2" id="KW-0547">Nucleotide-binding</keyword>
<dbReference type="OrthoDB" id="9763949at2"/>
<gene>
    <name evidence="2" type="primary">anmK</name>
    <name evidence="3" type="ORF">SAMN05421742_103113</name>
</gene>
<keyword evidence="1 2" id="KW-0119">Carbohydrate metabolism</keyword>
<evidence type="ECO:0000256" key="2">
    <source>
        <dbReference type="HAMAP-Rule" id="MF_01270"/>
    </source>
</evidence>
<reference evidence="4" key="1">
    <citation type="submission" date="2016-10" db="EMBL/GenBank/DDBJ databases">
        <authorList>
            <person name="Varghese N."/>
            <person name="Submissions S."/>
        </authorList>
    </citation>
    <scope>NUCLEOTIDE SEQUENCE [LARGE SCALE GENOMIC DNA]</scope>
    <source>
        <strain evidence="4">930I</strain>
    </source>
</reference>
<protein>
    <recommendedName>
        <fullName evidence="2">Anhydro-N-acetylmuramic acid kinase</fullName>
        <ecNumber evidence="2">2.7.1.170</ecNumber>
    </recommendedName>
    <alternativeName>
        <fullName evidence="2">AnhMurNAc kinase</fullName>
    </alternativeName>
</protein>
<dbReference type="Gene3D" id="3.30.420.40">
    <property type="match status" value="2"/>
</dbReference>
<dbReference type="UniPathway" id="UPA00343"/>
<dbReference type="GO" id="GO:0009254">
    <property type="term" value="P:peptidoglycan turnover"/>
    <property type="evidence" value="ECO:0007669"/>
    <property type="project" value="UniProtKB-UniRule"/>
</dbReference>
<comment type="function">
    <text evidence="2">Catalyzes the specific phosphorylation of 1,6-anhydro-N-acetylmuramic acid (anhMurNAc) with the simultaneous cleavage of the 1,6-anhydro ring, generating MurNAc-6-P. Is required for the utilization of anhMurNAc either imported from the medium or derived from its own cell wall murein, and thus plays a role in cell wall recycling.</text>
</comment>
<dbReference type="GO" id="GO:0006040">
    <property type="term" value="P:amino sugar metabolic process"/>
    <property type="evidence" value="ECO:0007669"/>
    <property type="project" value="InterPro"/>
</dbReference>
<dbReference type="GO" id="GO:0097175">
    <property type="term" value="P:1,6-anhydro-N-acetyl-beta-muramic acid catabolic process"/>
    <property type="evidence" value="ECO:0007669"/>
    <property type="project" value="UniProtKB-UniRule"/>
</dbReference>
<evidence type="ECO:0000313" key="3">
    <source>
        <dbReference type="EMBL" id="SDG88232.1"/>
    </source>
</evidence>
<dbReference type="InterPro" id="IPR043129">
    <property type="entry name" value="ATPase_NBD"/>
</dbReference>
<dbReference type="GO" id="GO:0016301">
    <property type="term" value="F:kinase activity"/>
    <property type="evidence" value="ECO:0007669"/>
    <property type="project" value="UniProtKB-KW"/>
</dbReference>
<comment type="pathway">
    <text evidence="2">Amino-sugar metabolism; 1,6-anhydro-N-acetylmuramate degradation.</text>
</comment>
<dbReference type="RefSeq" id="WP_092616817.1">
    <property type="nucleotide sequence ID" value="NZ_FNCV01000003.1"/>
</dbReference>
<sequence length="361" mass="37126">MPPCPPLKALGLMSGTSLDGVDAAIVETDGTRVLALGPSLTQPYPADLADDLRAALGSGPPDDSLADVERRLTLFQAAVASGLIDQAGPVEVVGFHGQTVNHRPQDGWTWQLGDGALMAARLGVPVVSRFRDADVAAGGEGAPLAPAWHRALAADLERPLAVLNLGGVGNVTWIGPGDDDLIAFDTGPGNALLDDWVRAATGQPCDRDGALARAGRVEGAVLGALMDHPYFARPWPKSLDRNAFSLAPLAGMELADGAATLAAFTAQAVARAVLLLPQAPRRWLITGGGRHNPALMAELAARLAVPVEPVEVVGWDGDALEAQAFAYLAARALAGLALSFPGTTGVARPLPGGRISRPPPG</sequence>
<comment type="similarity">
    <text evidence="2">Belongs to the anhydro-N-acetylmuramic acid kinase family.</text>
</comment>
<dbReference type="EMBL" id="FNCV01000003">
    <property type="protein sequence ID" value="SDG88232.1"/>
    <property type="molecule type" value="Genomic_DNA"/>
</dbReference>
<dbReference type="GO" id="GO:0005524">
    <property type="term" value="F:ATP binding"/>
    <property type="evidence" value="ECO:0007669"/>
    <property type="project" value="UniProtKB-UniRule"/>
</dbReference>
<dbReference type="STRING" id="83401.SAMN05421742_103113"/>
<dbReference type="SUPFAM" id="SSF53067">
    <property type="entry name" value="Actin-like ATPase domain"/>
    <property type="match status" value="1"/>
</dbReference>
<dbReference type="AlphaFoldDB" id="A0A1G7XVK2"/>